<keyword evidence="5" id="KW-0653">Protein transport</keyword>
<evidence type="ECO:0000256" key="6">
    <source>
        <dbReference type="ARBA" id="ARBA00022989"/>
    </source>
</evidence>
<comment type="subcellular location">
    <subcellularLocation>
        <location evidence="1">Membrane</location>
    </subcellularLocation>
</comment>
<dbReference type="InterPro" id="IPR005807">
    <property type="entry name" value="SecE_bac"/>
</dbReference>
<evidence type="ECO:0000256" key="4">
    <source>
        <dbReference type="ARBA" id="ARBA00022692"/>
    </source>
</evidence>
<comment type="caution">
    <text evidence="11">The sequence shown here is derived from an EMBL/GenBank/DDBJ whole genome shotgun (WGS) entry which is preliminary data.</text>
</comment>
<dbReference type="Gene3D" id="1.20.5.1030">
    <property type="entry name" value="Preprotein translocase secy subunit"/>
    <property type="match status" value="1"/>
</dbReference>
<evidence type="ECO:0000256" key="3">
    <source>
        <dbReference type="ARBA" id="ARBA00022475"/>
    </source>
</evidence>
<gene>
    <name evidence="11" type="primary">secE_23</name>
    <name evidence="11" type="ORF">SDC9_90032</name>
</gene>
<sequence>MSAAAAHKKEGCIQMSEYDNIDKVDAEMGEELAESPETPAKADKADKAKKAKADGKKSKPGVIARISRWWREMKSELKKVQWPSRKQTLNNTWVVILCVILVGVFIWAFDWLANSIIAALLALVQG</sequence>
<feature type="region of interest" description="Disordered" evidence="9">
    <location>
        <begin position="29"/>
        <end position="60"/>
    </location>
</feature>
<evidence type="ECO:0000256" key="5">
    <source>
        <dbReference type="ARBA" id="ARBA00022927"/>
    </source>
</evidence>
<feature type="compositionally biased region" description="Basic and acidic residues" evidence="9">
    <location>
        <begin position="40"/>
        <end position="57"/>
    </location>
</feature>
<dbReference type="InterPro" id="IPR038379">
    <property type="entry name" value="SecE_sf"/>
</dbReference>
<dbReference type="Pfam" id="PF00584">
    <property type="entry name" value="SecE"/>
    <property type="match status" value="1"/>
</dbReference>
<name>A0A644ZQU8_9ZZZZ</name>
<dbReference type="PANTHER" id="PTHR33910:SF1">
    <property type="entry name" value="PROTEIN TRANSLOCASE SUBUNIT SECE"/>
    <property type="match status" value="1"/>
</dbReference>
<evidence type="ECO:0000256" key="1">
    <source>
        <dbReference type="ARBA" id="ARBA00004370"/>
    </source>
</evidence>
<organism evidence="11">
    <name type="scientific">bioreactor metagenome</name>
    <dbReference type="NCBI Taxonomy" id="1076179"/>
    <lineage>
        <taxon>unclassified sequences</taxon>
        <taxon>metagenomes</taxon>
        <taxon>ecological metagenomes</taxon>
    </lineage>
</organism>
<keyword evidence="7" id="KW-0811">Translocation</keyword>
<evidence type="ECO:0000256" key="9">
    <source>
        <dbReference type="SAM" id="MobiDB-lite"/>
    </source>
</evidence>
<dbReference type="NCBIfam" id="TIGR00964">
    <property type="entry name" value="secE_bact"/>
    <property type="match status" value="1"/>
</dbReference>
<dbReference type="GO" id="GO:0008320">
    <property type="term" value="F:protein transmembrane transporter activity"/>
    <property type="evidence" value="ECO:0007669"/>
    <property type="project" value="InterPro"/>
</dbReference>
<dbReference type="EMBL" id="VSSQ01010073">
    <property type="protein sequence ID" value="MPM43359.1"/>
    <property type="molecule type" value="Genomic_DNA"/>
</dbReference>
<proteinExistence type="inferred from homology"/>
<protein>
    <submittedName>
        <fullName evidence="11">Protein translocase subunit SecE</fullName>
    </submittedName>
</protein>
<dbReference type="GO" id="GO:0043952">
    <property type="term" value="P:protein transport by the Sec complex"/>
    <property type="evidence" value="ECO:0007669"/>
    <property type="project" value="TreeGrafter"/>
</dbReference>
<dbReference type="InterPro" id="IPR001901">
    <property type="entry name" value="Translocase_SecE/Sec61-g"/>
</dbReference>
<keyword evidence="3" id="KW-1003">Cell membrane</keyword>
<dbReference type="AlphaFoldDB" id="A0A644ZQU8"/>
<dbReference type="PRINTS" id="PR01650">
    <property type="entry name" value="SECETRNLCASE"/>
</dbReference>
<evidence type="ECO:0000256" key="8">
    <source>
        <dbReference type="ARBA" id="ARBA00023136"/>
    </source>
</evidence>
<evidence type="ECO:0000256" key="7">
    <source>
        <dbReference type="ARBA" id="ARBA00023010"/>
    </source>
</evidence>
<keyword evidence="6 10" id="KW-1133">Transmembrane helix</keyword>
<reference evidence="11" key="1">
    <citation type="submission" date="2019-08" db="EMBL/GenBank/DDBJ databases">
        <authorList>
            <person name="Kucharzyk K."/>
            <person name="Murdoch R.W."/>
            <person name="Higgins S."/>
            <person name="Loffler F."/>
        </authorList>
    </citation>
    <scope>NUCLEOTIDE SEQUENCE</scope>
</reference>
<dbReference type="GO" id="GO:0009306">
    <property type="term" value="P:protein secretion"/>
    <property type="evidence" value="ECO:0007669"/>
    <property type="project" value="InterPro"/>
</dbReference>
<dbReference type="PANTHER" id="PTHR33910">
    <property type="entry name" value="PROTEIN TRANSLOCASE SUBUNIT SECE"/>
    <property type="match status" value="1"/>
</dbReference>
<evidence type="ECO:0000313" key="11">
    <source>
        <dbReference type="EMBL" id="MPM43359.1"/>
    </source>
</evidence>
<dbReference type="GO" id="GO:0006605">
    <property type="term" value="P:protein targeting"/>
    <property type="evidence" value="ECO:0007669"/>
    <property type="project" value="InterPro"/>
</dbReference>
<dbReference type="HAMAP" id="MF_00422">
    <property type="entry name" value="SecE"/>
    <property type="match status" value="1"/>
</dbReference>
<accession>A0A644ZQU8</accession>
<evidence type="ECO:0000256" key="10">
    <source>
        <dbReference type="SAM" id="Phobius"/>
    </source>
</evidence>
<evidence type="ECO:0000256" key="2">
    <source>
        <dbReference type="ARBA" id="ARBA00022448"/>
    </source>
</evidence>
<dbReference type="GO" id="GO:0006886">
    <property type="term" value="P:intracellular protein transport"/>
    <property type="evidence" value="ECO:0007669"/>
    <property type="project" value="InterPro"/>
</dbReference>
<keyword evidence="2" id="KW-0813">Transport</keyword>
<dbReference type="GO" id="GO:0005886">
    <property type="term" value="C:plasma membrane"/>
    <property type="evidence" value="ECO:0007669"/>
    <property type="project" value="TreeGrafter"/>
</dbReference>
<keyword evidence="4 10" id="KW-0812">Transmembrane</keyword>
<keyword evidence="8 10" id="KW-0472">Membrane</keyword>
<feature type="transmembrane region" description="Helical" evidence="10">
    <location>
        <begin position="93"/>
        <end position="124"/>
    </location>
</feature>